<dbReference type="InterPro" id="IPR029044">
    <property type="entry name" value="Nucleotide-diphossugar_trans"/>
</dbReference>
<dbReference type="PANTHER" id="PTHR43685">
    <property type="entry name" value="GLYCOSYLTRANSFERASE"/>
    <property type="match status" value="1"/>
</dbReference>
<reference evidence="3" key="1">
    <citation type="submission" date="2006-01" db="EMBL/GenBank/DDBJ databases">
        <title>Complete sequence of Novosphingobium aromaticivorans DSM 12444.</title>
        <authorList>
            <consortium name="US DOE Joint Genome Institute"/>
            <person name="Copeland A."/>
            <person name="Lucas S."/>
            <person name="Lapidus A."/>
            <person name="Barry K."/>
            <person name="Detter J.C."/>
            <person name="Glavina T."/>
            <person name="Hammon N."/>
            <person name="Israni S."/>
            <person name="Pitluck S."/>
            <person name="Chain P."/>
            <person name="Malfatti S."/>
            <person name="Shin M."/>
            <person name="Vergez L."/>
            <person name="Schmutz J."/>
            <person name="Larimer F."/>
            <person name="Land M."/>
            <person name="Kyrpides N."/>
            <person name="Ivanova N."/>
            <person name="Fredrickson J."/>
            <person name="Balkwill D."/>
            <person name="Romine M.F."/>
            <person name="Richardson P."/>
        </authorList>
    </citation>
    <scope>NUCLEOTIDE SEQUENCE [LARGE SCALE GENOMIC DNA]</scope>
    <source>
        <strain evidence="3">ATCC 700278 / DSM 12444 / CCUG 56034 / CIP 105152 / NBRC 16084 / F199</strain>
    </source>
</reference>
<evidence type="ECO:0000313" key="3">
    <source>
        <dbReference type="Proteomes" id="UP000009134"/>
    </source>
</evidence>
<dbReference type="CAZy" id="GT2">
    <property type="family name" value="Glycosyltransferase Family 2"/>
</dbReference>
<feature type="domain" description="Glycosyltransferase 2-like" evidence="1">
    <location>
        <begin position="19"/>
        <end position="180"/>
    </location>
</feature>
<dbReference type="CDD" id="cd00761">
    <property type="entry name" value="Glyco_tranf_GTA_type"/>
    <property type="match status" value="1"/>
</dbReference>
<dbReference type="GO" id="GO:0016740">
    <property type="term" value="F:transferase activity"/>
    <property type="evidence" value="ECO:0007669"/>
    <property type="project" value="UniProtKB-KW"/>
</dbReference>
<name>Q2G509_NOVAD</name>
<dbReference type="STRING" id="279238.Saro_2628"/>
<dbReference type="AlphaFoldDB" id="Q2G509"/>
<dbReference type="GO" id="GO:0044010">
    <property type="term" value="P:single-species biofilm formation"/>
    <property type="evidence" value="ECO:0007669"/>
    <property type="project" value="TreeGrafter"/>
</dbReference>
<keyword evidence="2" id="KW-0808">Transferase</keyword>
<dbReference type="InterPro" id="IPR050834">
    <property type="entry name" value="Glycosyltransf_2"/>
</dbReference>
<dbReference type="KEGG" id="nar:Saro_2628"/>
<dbReference type="Pfam" id="PF00535">
    <property type="entry name" value="Glycos_transf_2"/>
    <property type="match status" value="1"/>
</dbReference>
<dbReference type="EMBL" id="CP000248">
    <property type="protein sequence ID" value="ABD27064.1"/>
    <property type="molecule type" value="Genomic_DNA"/>
</dbReference>
<organism evidence="2 3">
    <name type="scientific">Novosphingobium aromaticivorans (strain ATCC 700278 / DSM 12444 / CCUG 56034 / CIP 105152 / NBRC 16084 / F199)</name>
    <dbReference type="NCBI Taxonomy" id="279238"/>
    <lineage>
        <taxon>Bacteria</taxon>
        <taxon>Pseudomonadati</taxon>
        <taxon>Pseudomonadota</taxon>
        <taxon>Alphaproteobacteria</taxon>
        <taxon>Sphingomonadales</taxon>
        <taxon>Sphingomonadaceae</taxon>
        <taxon>Novosphingobium</taxon>
    </lineage>
</organism>
<dbReference type="Proteomes" id="UP000009134">
    <property type="component" value="Chromosome"/>
</dbReference>
<dbReference type="eggNOG" id="COG1215">
    <property type="taxonomic scope" value="Bacteria"/>
</dbReference>
<proteinExistence type="predicted"/>
<dbReference type="PANTHER" id="PTHR43685:SF2">
    <property type="entry name" value="GLYCOSYLTRANSFERASE 2-LIKE DOMAIN-CONTAINING PROTEIN"/>
    <property type="match status" value="1"/>
</dbReference>
<keyword evidence="3" id="KW-1185">Reference proteome</keyword>
<evidence type="ECO:0000259" key="1">
    <source>
        <dbReference type="Pfam" id="PF00535"/>
    </source>
</evidence>
<gene>
    <name evidence="2" type="ordered locus">Saro_2628</name>
</gene>
<dbReference type="Gene3D" id="3.90.550.10">
    <property type="entry name" value="Spore Coat Polysaccharide Biosynthesis Protein SpsA, Chain A"/>
    <property type="match status" value="1"/>
</dbReference>
<dbReference type="SUPFAM" id="SSF53448">
    <property type="entry name" value="Nucleotide-diphospho-sugar transferases"/>
    <property type="match status" value="1"/>
</dbReference>
<accession>Q2G509</accession>
<sequence length="350" mass="38262">MNGRPPALSRIPEHPRVAVIVPAYGVAHLVGEALRSLQRQTLEEWECVVIDDGAPDDVTAAVAPFLDDRRIRFLATPNGGVSAARNRAIAASSAPLIALLDGDDLFRPSYLETMVAVLEADAEARLATCNARIFGAVARERTCVERRQGSGDGTKGSLADVLDRSFNVYIGTTFRRADFERVGGFDTTMAQSEDFDLWVRLMMLGGHAHYVDAVLGDYRVRPGSASSNAGRMLLGNIKVYEKARSLLAPDRPERELIERLIADNRASLDFEHAMDRIIDGDARKGIAELKKSVAAGQMVGGPVWRLAFLVWQLFPSLARPMLRWRRRAHSRGGSGVGGSAMFTSFVEIEG</sequence>
<dbReference type="HOGENOM" id="CLU_025996_0_0_5"/>
<dbReference type="InterPro" id="IPR001173">
    <property type="entry name" value="Glyco_trans_2-like"/>
</dbReference>
<protein>
    <submittedName>
        <fullName evidence="2">Glycosyl transferase, family 2</fullName>
    </submittedName>
</protein>
<evidence type="ECO:0000313" key="2">
    <source>
        <dbReference type="EMBL" id="ABD27064.1"/>
    </source>
</evidence>
<dbReference type="RefSeq" id="WP_011446270.1">
    <property type="nucleotide sequence ID" value="NC_007794.1"/>
</dbReference>